<evidence type="ECO:0000313" key="4">
    <source>
        <dbReference type="Proteomes" id="UP000294881"/>
    </source>
</evidence>
<feature type="chain" id="PRO_5020272676" description="Cysteine rich repeat protein" evidence="2">
    <location>
        <begin position="25"/>
        <end position="124"/>
    </location>
</feature>
<accession>A0A4R2GQG0</accession>
<comment type="caution">
    <text evidence="3">The sequence shown here is derived from an EMBL/GenBank/DDBJ whole genome shotgun (WGS) entry which is preliminary data.</text>
</comment>
<dbReference type="AlphaFoldDB" id="A0A4R2GQG0"/>
<sequence>MKRIWLAGAAAALAFSAMVAPATAEDAESLLKSILKTAPKAPDAWCQRHALNEATARWRASRGETPPPAEPDPERPATCNQDYVRQLQACAAPANPAGDNATALNTRLKACMAELAGKGVRPAL</sequence>
<protein>
    <recommendedName>
        <fullName evidence="5">Cysteine rich repeat protein</fullName>
    </recommendedName>
</protein>
<evidence type="ECO:0000313" key="3">
    <source>
        <dbReference type="EMBL" id="TCO10316.1"/>
    </source>
</evidence>
<evidence type="ECO:0000256" key="1">
    <source>
        <dbReference type="SAM" id="MobiDB-lite"/>
    </source>
</evidence>
<organism evidence="3 4">
    <name type="scientific">Camelimonas lactis</name>
    <dbReference type="NCBI Taxonomy" id="659006"/>
    <lineage>
        <taxon>Bacteria</taxon>
        <taxon>Pseudomonadati</taxon>
        <taxon>Pseudomonadota</taxon>
        <taxon>Alphaproteobacteria</taxon>
        <taxon>Hyphomicrobiales</taxon>
        <taxon>Chelatococcaceae</taxon>
        <taxon>Camelimonas</taxon>
    </lineage>
</organism>
<feature type="region of interest" description="Disordered" evidence="1">
    <location>
        <begin position="56"/>
        <end position="78"/>
    </location>
</feature>
<evidence type="ECO:0008006" key="5">
    <source>
        <dbReference type="Google" id="ProtNLM"/>
    </source>
</evidence>
<dbReference type="RefSeq" id="WP_132009530.1">
    <property type="nucleotide sequence ID" value="NZ_JBHUNN010000002.1"/>
</dbReference>
<name>A0A4R2GQG0_9HYPH</name>
<reference evidence="3 4" key="1">
    <citation type="submission" date="2019-03" db="EMBL/GenBank/DDBJ databases">
        <title>Genomic Encyclopedia of Type Strains, Phase IV (KMG-IV): sequencing the most valuable type-strain genomes for metagenomic binning, comparative biology and taxonomic classification.</title>
        <authorList>
            <person name="Goeker M."/>
        </authorList>
    </citation>
    <scope>NUCLEOTIDE SEQUENCE [LARGE SCALE GENOMIC DNA]</scope>
    <source>
        <strain evidence="3 4">DSM 22958</strain>
    </source>
</reference>
<keyword evidence="4" id="KW-1185">Reference proteome</keyword>
<proteinExistence type="predicted"/>
<feature type="signal peptide" evidence="2">
    <location>
        <begin position="1"/>
        <end position="24"/>
    </location>
</feature>
<dbReference type="Proteomes" id="UP000294881">
    <property type="component" value="Unassembled WGS sequence"/>
</dbReference>
<gene>
    <name evidence="3" type="ORF">EV666_11419</name>
</gene>
<evidence type="ECO:0000256" key="2">
    <source>
        <dbReference type="SAM" id="SignalP"/>
    </source>
</evidence>
<keyword evidence="2" id="KW-0732">Signal</keyword>
<dbReference type="EMBL" id="SLWL01000014">
    <property type="protein sequence ID" value="TCO10316.1"/>
    <property type="molecule type" value="Genomic_DNA"/>
</dbReference>